<proteinExistence type="predicted"/>
<dbReference type="AlphaFoldDB" id="A0A2P2BTS6"/>
<dbReference type="GO" id="GO:0046872">
    <property type="term" value="F:metal ion binding"/>
    <property type="evidence" value="ECO:0007669"/>
    <property type="project" value="UniProtKB-KW"/>
</dbReference>
<dbReference type="CDD" id="cd10917">
    <property type="entry name" value="CE4_NodB_like_6s_7s"/>
    <property type="match status" value="1"/>
</dbReference>
<dbReference type="PROSITE" id="PS51677">
    <property type="entry name" value="NODB"/>
    <property type="match status" value="1"/>
</dbReference>
<dbReference type="Pfam" id="PF01522">
    <property type="entry name" value="Polysacc_deac_1"/>
    <property type="match status" value="1"/>
</dbReference>
<dbReference type="SUPFAM" id="SSF88713">
    <property type="entry name" value="Glycoside hydrolase/deacetylase"/>
    <property type="match status" value="1"/>
</dbReference>
<dbReference type="GO" id="GO:0005975">
    <property type="term" value="P:carbohydrate metabolic process"/>
    <property type="evidence" value="ECO:0007669"/>
    <property type="project" value="InterPro"/>
</dbReference>
<dbReference type="InterPro" id="IPR002509">
    <property type="entry name" value="NODB_dom"/>
</dbReference>
<feature type="transmembrane region" description="Helical" evidence="3">
    <location>
        <begin position="5"/>
        <end position="22"/>
    </location>
</feature>
<evidence type="ECO:0000259" key="4">
    <source>
        <dbReference type="PROSITE" id="PS51677"/>
    </source>
</evidence>
<keyword evidence="2" id="KW-0378">Hydrolase</keyword>
<keyword evidence="3" id="KW-0472">Membrane</keyword>
<dbReference type="InterPro" id="IPR011330">
    <property type="entry name" value="Glyco_hydro/deAcase_b/a-brl"/>
</dbReference>
<dbReference type="EMBL" id="LN650648">
    <property type="protein sequence ID" value="CEI73759.1"/>
    <property type="molecule type" value="Genomic_DNA"/>
</dbReference>
<reference evidence="5 6" key="1">
    <citation type="submission" date="2014-09" db="EMBL/GenBank/DDBJ databases">
        <authorList>
            <person name="Hornung B.V."/>
        </authorList>
    </citation>
    <scope>NUCLEOTIDE SEQUENCE [LARGE SCALE GENOMIC DNA]</scope>
    <source>
        <strain evidence="5 6">FRIFI</strain>
    </source>
</reference>
<dbReference type="InterPro" id="IPR050248">
    <property type="entry name" value="Polysacc_deacetylase_ArnD"/>
</dbReference>
<keyword evidence="6" id="KW-1185">Reference proteome</keyword>
<dbReference type="PANTHER" id="PTHR10587:SF133">
    <property type="entry name" value="CHITIN DEACETYLASE 1-RELATED"/>
    <property type="match status" value="1"/>
</dbReference>
<organism evidence="5 6">
    <name type="scientific">Romboutsia hominis</name>
    <dbReference type="NCBI Taxonomy" id="1507512"/>
    <lineage>
        <taxon>Bacteria</taxon>
        <taxon>Bacillati</taxon>
        <taxon>Bacillota</taxon>
        <taxon>Clostridia</taxon>
        <taxon>Peptostreptococcales</taxon>
        <taxon>Peptostreptococcaceae</taxon>
        <taxon>Romboutsia</taxon>
    </lineage>
</organism>
<dbReference type="GO" id="GO:0016020">
    <property type="term" value="C:membrane"/>
    <property type="evidence" value="ECO:0007669"/>
    <property type="project" value="TreeGrafter"/>
</dbReference>
<evidence type="ECO:0000313" key="6">
    <source>
        <dbReference type="Proteomes" id="UP000245695"/>
    </source>
</evidence>
<sequence>MMKKILYVICISAIFIFGMFKLENINTIEANNLVSDNFKEYEDIIIKKGRDDKKVVALTFDDGPDEDFTPQILDILKKHNVKGTFFVIGEKVGYNGDIVKRAFKEGHEIANHTFTHINVSKKSYDEINKEIIDTQNIIKEAIGEYPTSFRPPYRAVSKNMCDIIKNNDMDIILWSNIDPRDWSNPGVDYIVNTITSKVENGNIILLHDYNKVRNKTSQTILALDMFIPKLKEKGFEFVTIHELKDSLDKDRATQKQQ</sequence>
<evidence type="ECO:0000256" key="2">
    <source>
        <dbReference type="ARBA" id="ARBA00022801"/>
    </source>
</evidence>
<dbReference type="GO" id="GO:0016810">
    <property type="term" value="F:hydrolase activity, acting on carbon-nitrogen (but not peptide) bonds"/>
    <property type="evidence" value="ECO:0007669"/>
    <property type="project" value="InterPro"/>
</dbReference>
<feature type="domain" description="NodB homology" evidence="4">
    <location>
        <begin position="54"/>
        <end position="238"/>
    </location>
</feature>
<evidence type="ECO:0000313" key="5">
    <source>
        <dbReference type="EMBL" id="CEI73759.1"/>
    </source>
</evidence>
<dbReference type="PANTHER" id="PTHR10587">
    <property type="entry name" value="GLYCOSYL TRANSFERASE-RELATED"/>
    <property type="match status" value="1"/>
</dbReference>
<keyword evidence="3" id="KW-1133">Transmembrane helix</keyword>
<name>A0A2P2BTS6_9FIRM</name>
<dbReference type="RefSeq" id="WP_240275615.1">
    <property type="nucleotide sequence ID" value="NZ_JAKNTP010000001.1"/>
</dbReference>
<accession>A0A2P2BTS6</accession>
<evidence type="ECO:0000256" key="3">
    <source>
        <dbReference type="SAM" id="Phobius"/>
    </source>
</evidence>
<dbReference type="Proteomes" id="UP000245695">
    <property type="component" value="Chromosome 1"/>
</dbReference>
<evidence type="ECO:0000256" key="1">
    <source>
        <dbReference type="ARBA" id="ARBA00022723"/>
    </source>
</evidence>
<dbReference type="Gene3D" id="3.20.20.370">
    <property type="entry name" value="Glycoside hydrolase/deacetylase"/>
    <property type="match status" value="1"/>
</dbReference>
<keyword evidence="1" id="KW-0479">Metal-binding</keyword>
<gene>
    <name evidence="5" type="ORF">FRIFI_2231</name>
</gene>
<protein>
    <submittedName>
        <fullName evidence="5">Chitooligosaccharide deacetylase</fullName>
    </submittedName>
</protein>
<dbReference type="KEGG" id="rhom:FRIFI_2231"/>
<keyword evidence="3" id="KW-0812">Transmembrane</keyword>